<evidence type="ECO:0000259" key="3">
    <source>
        <dbReference type="Pfam" id="PF05368"/>
    </source>
</evidence>
<dbReference type="InterPro" id="IPR051609">
    <property type="entry name" value="NmrA/Isoflavone_reductase-like"/>
</dbReference>
<evidence type="ECO:0000313" key="4">
    <source>
        <dbReference type="EMBL" id="KAE8423988.1"/>
    </source>
</evidence>
<keyword evidence="2" id="KW-0560">Oxidoreductase</keyword>
<proteinExistence type="predicted"/>
<evidence type="ECO:0000256" key="1">
    <source>
        <dbReference type="ARBA" id="ARBA00022857"/>
    </source>
</evidence>
<dbReference type="Pfam" id="PF05368">
    <property type="entry name" value="NmrA"/>
    <property type="match status" value="1"/>
</dbReference>
<reference evidence="4 5" key="1">
    <citation type="submission" date="2019-04" db="EMBL/GenBank/DDBJ databases">
        <authorList>
            <consortium name="DOE Joint Genome Institute"/>
            <person name="Mondo S."/>
            <person name="Kjaerbolling I."/>
            <person name="Vesth T."/>
            <person name="Frisvad J.C."/>
            <person name="Nybo J.L."/>
            <person name="Theobald S."/>
            <person name="Kildgaard S."/>
            <person name="Isbrandt T."/>
            <person name="Kuo A."/>
            <person name="Sato A."/>
            <person name="Lyhne E.K."/>
            <person name="Kogle M.E."/>
            <person name="Wiebenga A."/>
            <person name="Kun R.S."/>
            <person name="Lubbers R.J."/>
            <person name="Makela M.R."/>
            <person name="Barry K."/>
            <person name="Chovatia M."/>
            <person name="Clum A."/>
            <person name="Daum C."/>
            <person name="Haridas S."/>
            <person name="He G."/>
            <person name="LaButti K."/>
            <person name="Lipzen A."/>
            <person name="Riley R."/>
            <person name="Salamov A."/>
            <person name="Simmons B.A."/>
            <person name="Magnuson J.K."/>
            <person name="Henrissat B."/>
            <person name="Mortensen U.H."/>
            <person name="Larsen T.O."/>
            <person name="Devries R.P."/>
            <person name="Grigoriev I.V."/>
            <person name="Machida M."/>
            <person name="Baker S.E."/>
            <person name="Andersen M.R."/>
            <person name="Cantor M.N."/>
            <person name="Hua S.X."/>
        </authorList>
    </citation>
    <scope>NUCLEOTIDE SEQUENCE [LARGE SCALE GENOMIC DNA]</scope>
    <source>
        <strain evidence="4 5">CBS 117616</strain>
    </source>
</reference>
<evidence type="ECO:0000313" key="5">
    <source>
        <dbReference type="Proteomes" id="UP000325395"/>
    </source>
</evidence>
<keyword evidence="5" id="KW-1185">Reference proteome</keyword>
<dbReference type="InterPro" id="IPR008030">
    <property type="entry name" value="NmrA-like"/>
</dbReference>
<dbReference type="PANTHER" id="PTHR47706:SF1">
    <property type="entry name" value="CIPA-LIKE, PUTATIVE (AFU_ORTHOLOGUE AFUA_1G12460)-RELATED"/>
    <property type="match status" value="1"/>
</dbReference>
<sequence length="300" mass="31560">MALRNIVLAGVSGNLGPAILTAVSSSPSFAVTVFTRRGSSPTVPSGVKTVVVNYDSIDDLTAKLRGQDAIVSTIPPTAAAAQTNLIHAAVAAGVPRFLPSEFGGDLDNPINRAAPTFAVKVEAQELLNSLAAEGKITYTVVYTGAFLDWGLRVGFPVDPRNKKATLHDGGERLYTTTTLGGVGKAVVGVLDHPGRTRNRVLRVGEVVTTIQELLALSQDVVGGEGWTITKPDTAAEAEKALVKIKQGVFTLDTMMPFVYRAVWGKDTGGHFTTTDNDLLGLEVLDKAGLKKLIQDIVGGK</sequence>
<gene>
    <name evidence="4" type="ORF">BDV36DRAFT_242483</name>
</gene>
<dbReference type="Gene3D" id="3.40.50.720">
    <property type="entry name" value="NAD(P)-binding Rossmann-like Domain"/>
    <property type="match status" value="1"/>
</dbReference>
<dbReference type="CDD" id="cd05259">
    <property type="entry name" value="PCBER_SDR_a"/>
    <property type="match status" value="1"/>
</dbReference>
<accession>A0ABQ6X3X2</accession>
<dbReference type="EMBL" id="ML735687">
    <property type="protein sequence ID" value="KAE8423988.1"/>
    <property type="molecule type" value="Genomic_DNA"/>
</dbReference>
<dbReference type="SUPFAM" id="SSF51735">
    <property type="entry name" value="NAD(P)-binding Rossmann-fold domains"/>
    <property type="match status" value="1"/>
</dbReference>
<dbReference type="Gene3D" id="3.90.25.10">
    <property type="entry name" value="UDP-galactose 4-epimerase, domain 1"/>
    <property type="match status" value="1"/>
</dbReference>
<name>A0ABQ6X3X2_9EURO</name>
<evidence type="ECO:0000256" key="2">
    <source>
        <dbReference type="ARBA" id="ARBA00023002"/>
    </source>
</evidence>
<dbReference type="InterPro" id="IPR045312">
    <property type="entry name" value="PCBER-like"/>
</dbReference>
<protein>
    <recommendedName>
        <fullName evidence="3">NmrA-like domain-containing protein</fullName>
    </recommendedName>
</protein>
<keyword evidence="1" id="KW-0521">NADP</keyword>
<feature type="domain" description="NmrA-like" evidence="3">
    <location>
        <begin position="5"/>
        <end position="222"/>
    </location>
</feature>
<dbReference type="InterPro" id="IPR036291">
    <property type="entry name" value="NAD(P)-bd_dom_sf"/>
</dbReference>
<organism evidence="4 5">
    <name type="scientific">Aspergillus pseudocaelatus</name>
    <dbReference type="NCBI Taxonomy" id="1825620"/>
    <lineage>
        <taxon>Eukaryota</taxon>
        <taxon>Fungi</taxon>
        <taxon>Dikarya</taxon>
        <taxon>Ascomycota</taxon>
        <taxon>Pezizomycotina</taxon>
        <taxon>Eurotiomycetes</taxon>
        <taxon>Eurotiomycetidae</taxon>
        <taxon>Eurotiales</taxon>
        <taxon>Aspergillaceae</taxon>
        <taxon>Aspergillus</taxon>
        <taxon>Aspergillus subgen. Circumdati</taxon>
    </lineage>
</organism>
<dbReference type="Proteomes" id="UP000325395">
    <property type="component" value="Unassembled WGS sequence"/>
</dbReference>
<dbReference type="PANTHER" id="PTHR47706">
    <property type="entry name" value="NMRA-LIKE FAMILY PROTEIN"/>
    <property type="match status" value="1"/>
</dbReference>